<sequence length="78" mass="8127">MKIERAQQGGGGLAAGGGGAAVGDGGVRSLERSGVIKRRHRNGCPEDEVFKQEDVAKVFPPPAPDYELILAAEVTLLL</sequence>
<feature type="compositionally biased region" description="Gly residues" evidence="1">
    <location>
        <begin position="8"/>
        <end position="26"/>
    </location>
</feature>
<organism evidence="2 3">
    <name type="scientific">Liparis tanakae</name>
    <name type="common">Tanaka's snailfish</name>
    <dbReference type="NCBI Taxonomy" id="230148"/>
    <lineage>
        <taxon>Eukaryota</taxon>
        <taxon>Metazoa</taxon>
        <taxon>Chordata</taxon>
        <taxon>Craniata</taxon>
        <taxon>Vertebrata</taxon>
        <taxon>Euteleostomi</taxon>
        <taxon>Actinopterygii</taxon>
        <taxon>Neopterygii</taxon>
        <taxon>Teleostei</taxon>
        <taxon>Neoteleostei</taxon>
        <taxon>Acanthomorphata</taxon>
        <taxon>Eupercaria</taxon>
        <taxon>Perciformes</taxon>
        <taxon>Cottioidei</taxon>
        <taxon>Cottales</taxon>
        <taxon>Liparidae</taxon>
        <taxon>Liparis</taxon>
    </lineage>
</organism>
<evidence type="ECO:0000256" key="1">
    <source>
        <dbReference type="SAM" id="MobiDB-lite"/>
    </source>
</evidence>
<evidence type="ECO:0000313" key="2">
    <source>
        <dbReference type="EMBL" id="TNN78367.1"/>
    </source>
</evidence>
<dbReference type="EMBL" id="SRLO01000074">
    <property type="protein sequence ID" value="TNN78367.1"/>
    <property type="molecule type" value="Genomic_DNA"/>
</dbReference>
<protein>
    <submittedName>
        <fullName evidence="2">Uncharacterized protein</fullName>
    </submittedName>
</protein>
<feature type="region of interest" description="Disordered" evidence="1">
    <location>
        <begin position="1"/>
        <end position="26"/>
    </location>
</feature>
<gene>
    <name evidence="2" type="ORF">EYF80_011351</name>
</gene>
<evidence type="ECO:0000313" key="3">
    <source>
        <dbReference type="Proteomes" id="UP000314294"/>
    </source>
</evidence>
<dbReference type="AlphaFoldDB" id="A0A4Z2IKV9"/>
<dbReference type="OrthoDB" id="10665976at2759"/>
<reference evidence="2 3" key="1">
    <citation type="submission" date="2019-03" db="EMBL/GenBank/DDBJ databases">
        <title>First draft genome of Liparis tanakae, snailfish: a comprehensive survey of snailfish specific genes.</title>
        <authorList>
            <person name="Kim W."/>
            <person name="Song I."/>
            <person name="Jeong J.-H."/>
            <person name="Kim D."/>
            <person name="Kim S."/>
            <person name="Ryu S."/>
            <person name="Song J.Y."/>
            <person name="Lee S.K."/>
        </authorList>
    </citation>
    <scope>NUCLEOTIDE SEQUENCE [LARGE SCALE GENOMIC DNA]</scope>
    <source>
        <tissue evidence="2">Muscle</tissue>
    </source>
</reference>
<dbReference type="Proteomes" id="UP000314294">
    <property type="component" value="Unassembled WGS sequence"/>
</dbReference>
<accession>A0A4Z2IKV9</accession>
<comment type="caution">
    <text evidence="2">The sequence shown here is derived from an EMBL/GenBank/DDBJ whole genome shotgun (WGS) entry which is preliminary data.</text>
</comment>
<keyword evidence="3" id="KW-1185">Reference proteome</keyword>
<name>A0A4Z2IKV9_9TELE</name>
<proteinExistence type="predicted"/>